<dbReference type="EMBL" id="DVFV01000081">
    <property type="protein sequence ID" value="HIQ90851.1"/>
    <property type="molecule type" value="Genomic_DNA"/>
</dbReference>
<evidence type="ECO:0000313" key="2">
    <source>
        <dbReference type="EMBL" id="HIQ90851.1"/>
    </source>
</evidence>
<dbReference type="SUPFAM" id="SSF46785">
    <property type="entry name" value="Winged helix' DNA-binding domain"/>
    <property type="match status" value="1"/>
</dbReference>
<dbReference type="Gene3D" id="1.10.10.10">
    <property type="entry name" value="Winged helix-like DNA-binding domain superfamily/Winged helix DNA-binding domain"/>
    <property type="match status" value="1"/>
</dbReference>
<comment type="caution">
    <text evidence="2">The sequence shown here is derived from an EMBL/GenBank/DDBJ whole genome shotgun (WGS) entry which is preliminary data.</text>
</comment>
<dbReference type="InterPro" id="IPR005149">
    <property type="entry name" value="Tscrpt_reg_PadR_N"/>
</dbReference>
<protein>
    <submittedName>
        <fullName evidence="2">PadR family transcriptional regulator</fullName>
    </submittedName>
</protein>
<gene>
    <name evidence="2" type="ORF">IAB27_04425</name>
</gene>
<evidence type="ECO:0000259" key="1">
    <source>
        <dbReference type="Pfam" id="PF03551"/>
    </source>
</evidence>
<accession>A0A9D0ZQV9</accession>
<dbReference type="InterPro" id="IPR036390">
    <property type="entry name" value="WH_DNA-bd_sf"/>
</dbReference>
<evidence type="ECO:0000313" key="3">
    <source>
        <dbReference type="Proteomes" id="UP000886786"/>
    </source>
</evidence>
<reference evidence="2" key="2">
    <citation type="journal article" date="2021" name="PeerJ">
        <title>Extensive microbial diversity within the chicken gut microbiome revealed by metagenomics and culture.</title>
        <authorList>
            <person name="Gilroy R."/>
            <person name="Ravi A."/>
            <person name="Getino M."/>
            <person name="Pursley I."/>
            <person name="Horton D.L."/>
            <person name="Alikhan N.F."/>
            <person name="Baker D."/>
            <person name="Gharbi K."/>
            <person name="Hall N."/>
            <person name="Watson M."/>
            <person name="Adriaenssens E.M."/>
            <person name="Foster-Nyarko E."/>
            <person name="Jarju S."/>
            <person name="Secka A."/>
            <person name="Antonio M."/>
            <person name="Oren A."/>
            <person name="Chaudhuri R.R."/>
            <person name="La Ragione R."/>
            <person name="Hildebrand F."/>
            <person name="Pallen M.J."/>
        </authorList>
    </citation>
    <scope>NUCLEOTIDE SEQUENCE</scope>
    <source>
        <strain evidence="2">CHK147-3167</strain>
    </source>
</reference>
<dbReference type="Proteomes" id="UP000886786">
    <property type="component" value="Unassembled WGS sequence"/>
</dbReference>
<dbReference type="PANTHER" id="PTHR33169:SF24">
    <property type="entry name" value="TRANSCRIPTIONAL REGULATOR, PADR FAMILY"/>
    <property type="match status" value="1"/>
</dbReference>
<dbReference type="AlphaFoldDB" id="A0A9D0ZQV9"/>
<organism evidence="2 3">
    <name type="scientific">Candidatus Coprosoma intestinipullorum</name>
    <dbReference type="NCBI Taxonomy" id="2840752"/>
    <lineage>
        <taxon>Bacteria</taxon>
        <taxon>Bacillati</taxon>
        <taxon>Bacillota</taxon>
        <taxon>Bacillota incertae sedis</taxon>
        <taxon>Candidatus Coprosoma</taxon>
    </lineage>
</organism>
<feature type="domain" description="Transcription regulator PadR N-terminal" evidence="1">
    <location>
        <begin position="14"/>
        <end position="84"/>
    </location>
</feature>
<dbReference type="InterPro" id="IPR036388">
    <property type="entry name" value="WH-like_DNA-bd_sf"/>
</dbReference>
<sequence>MNSQFKKGVLELIVLLSVNKRDMYGYELVLEVSKVVDVNEGTIYPLLKRLTNEKYFETYLVESTEGPSRKYYKITVLGKSRLEELKEVWINFSNAVSEFIKECEKNE</sequence>
<dbReference type="PANTHER" id="PTHR33169">
    <property type="entry name" value="PADR-FAMILY TRANSCRIPTIONAL REGULATOR"/>
    <property type="match status" value="1"/>
</dbReference>
<dbReference type="InterPro" id="IPR052509">
    <property type="entry name" value="Metal_resp_DNA-bind_regulator"/>
</dbReference>
<proteinExistence type="predicted"/>
<name>A0A9D0ZQV9_9FIRM</name>
<reference evidence="2" key="1">
    <citation type="submission" date="2020-10" db="EMBL/GenBank/DDBJ databases">
        <authorList>
            <person name="Gilroy R."/>
        </authorList>
    </citation>
    <scope>NUCLEOTIDE SEQUENCE</scope>
    <source>
        <strain evidence="2">CHK147-3167</strain>
    </source>
</reference>
<dbReference type="Pfam" id="PF03551">
    <property type="entry name" value="PadR"/>
    <property type="match status" value="1"/>
</dbReference>